<dbReference type="Proteomes" id="UP000051565">
    <property type="component" value="Unassembled WGS sequence"/>
</dbReference>
<dbReference type="AlphaFoldDB" id="A0A0R2JNG4"/>
<feature type="transmembrane region" description="Helical" evidence="1">
    <location>
        <begin position="65"/>
        <end position="83"/>
    </location>
</feature>
<dbReference type="GeneID" id="61249883"/>
<accession>A0A0R2JNG4</accession>
<name>A0A0R2JNG4_9LACO</name>
<dbReference type="Pfam" id="PF10823">
    <property type="entry name" value="DUF2568"/>
    <property type="match status" value="1"/>
</dbReference>
<keyword evidence="1" id="KW-0472">Membrane</keyword>
<comment type="caution">
    <text evidence="2">The sequence shown here is derived from an EMBL/GenBank/DDBJ whole genome shotgun (WGS) entry which is preliminary data.</text>
</comment>
<keyword evidence="1" id="KW-1133">Transmembrane helix</keyword>
<sequence>MIIKNLNDIVRFLFCELFTICLIVKVGINIHSLSIGLILPVVIFIYWGMLMAPKSEHRLNDFGRICSELVIFGGTGILTYLFISKTLGIIYLVIALINTILDHTLTSI</sequence>
<keyword evidence="1" id="KW-0812">Transmembrane</keyword>
<evidence type="ECO:0000313" key="3">
    <source>
        <dbReference type="Proteomes" id="UP000051565"/>
    </source>
</evidence>
<proteinExistence type="predicted"/>
<feature type="transmembrane region" description="Helical" evidence="1">
    <location>
        <begin position="34"/>
        <end position="53"/>
    </location>
</feature>
<evidence type="ECO:0000256" key="1">
    <source>
        <dbReference type="SAM" id="Phobius"/>
    </source>
</evidence>
<evidence type="ECO:0008006" key="4">
    <source>
        <dbReference type="Google" id="ProtNLM"/>
    </source>
</evidence>
<gene>
    <name evidence="2" type="ORF">IV52_GL000984</name>
</gene>
<dbReference type="RefSeq" id="WP_054645936.1">
    <property type="nucleotide sequence ID" value="NZ_FUXS01000002.1"/>
</dbReference>
<evidence type="ECO:0000313" key="2">
    <source>
        <dbReference type="EMBL" id="KRN78707.1"/>
    </source>
</evidence>
<dbReference type="PATRIC" id="fig|1122148.6.peg.1010"/>
<dbReference type="OrthoDB" id="2188341at2"/>
<keyword evidence="3" id="KW-1185">Reference proteome</keyword>
<protein>
    <recommendedName>
        <fullName evidence="4">DUF2568 domain-containing protein</fullName>
    </recommendedName>
</protein>
<reference evidence="2 3" key="1">
    <citation type="journal article" date="2015" name="Genome Announc.">
        <title>Expanding the biotechnology potential of lactobacilli through comparative genomics of 213 strains and associated genera.</title>
        <authorList>
            <person name="Sun Z."/>
            <person name="Harris H.M."/>
            <person name="McCann A."/>
            <person name="Guo C."/>
            <person name="Argimon S."/>
            <person name="Zhang W."/>
            <person name="Yang X."/>
            <person name="Jeffery I.B."/>
            <person name="Cooney J.C."/>
            <person name="Kagawa T.F."/>
            <person name="Liu W."/>
            <person name="Song Y."/>
            <person name="Salvetti E."/>
            <person name="Wrobel A."/>
            <person name="Rasinkangas P."/>
            <person name="Parkhill J."/>
            <person name="Rea M.C."/>
            <person name="O'Sullivan O."/>
            <person name="Ritari J."/>
            <person name="Douillard F.P."/>
            <person name="Paul Ross R."/>
            <person name="Yang R."/>
            <person name="Briner A.E."/>
            <person name="Felis G.E."/>
            <person name="de Vos W.M."/>
            <person name="Barrangou R."/>
            <person name="Klaenhammer T.R."/>
            <person name="Caufield P.W."/>
            <person name="Cui Y."/>
            <person name="Zhang H."/>
            <person name="O'Toole P.W."/>
        </authorList>
    </citation>
    <scope>NUCLEOTIDE SEQUENCE [LARGE SCALE GENOMIC DNA]</scope>
    <source>
        <strain evidence="2 3">DSM 20690</strain>
    </source>
</reference>
<organism evidence="2 3">
    <name type="scientific">Fructilactobacillus lindneri DSM 20690 = JCM 11027</name>
    <dbReference type="NCBI Taxonomy" id="1122148"/>
    <lineage>
        <taxon>Bacteria</taxon>
        <taxon>Bacillati</taxon>
        <taxon>Bacillota</taxon>
        <taxon>Bacilli</taxon>
        <taxon>Lactobacillales</taxon>
        <taxon>Lactobacillaceae</taxon>
        <taxon>Fructilactobacillus</taxon>
    </lineage>
</organism>
<dbReference type="EMBL" id="JQBT01000033">
    <property type="protein sequence ID" value="KRN78707.1"/>
    <property type="molecule type" value="Genomic_DNA"/>
</dbReference>
<dbReference type="InterPro" id="IPR021214">
    <property type="entry name" value="DUF2568"/>
</dbReference>